<dbReference type="AlphaFoldDB" id="A0A0D2P2S0"/>
<evidence type="ECO:0000313" key="2">
    <source>
        <dbReference type="Proteomes" id="UP000054270"/>
    </source>
</evidence>
<sequence length="163" mass="18403">MRLRRAPQILYSLEIHSRPLVVRFSSLSPIHDALSSPISDQLTREPPHTRCANVISRPRLDGFALFYHAGSICPHACACTRACPPCYYWRIVTEPIHTHIRAVVSPHRLDGYGSCKLGAAAYVRSHEEGRYLLSMHPETRLCACSVPHAAQPHRGWSVGCWRR</sequence>
<accession>A0A0D2P2S0</accession>
<organism evidence="1 2">
    <name type="scientific">Hypholoma sublateritium (strain FD-334 SS-4)</name>
    <dbReference type="NCBI Taxonomy" id="945553"/>
    <lineage>
        <taxon>Eukaryota</taxon>
        <taxon>Fungi</taxon>
        <taxon>Dikarya</taxon>
        <taxon>Basidiomycota</taxon>
        <taxon>Agaricomycotina</taxon>
        <taxon>Agaricomycetes</taxon>
        <taxon>Agaricomycetidae</taxon>
        <taxon>Agaricales</taxon>
        <taxon>Agaricineae</taxon>
        <taxon>Strophariaceae</taxon>
        <taxon>Hypholoma</taxon>
    </lineage>
</organism>
<name>A0A0D2P2S0_HYPSF</name>
<proteinExistence type="predicted"/>
<dbReference type="EMBL" id="KN817533">
    <property type="protein sequence ID" value="KJA25189.1"/>
    <property type="molecule type" value="Genomic_DNA"/>
</dbReference>
<evidence type="ECO:0000313" key="1">
    <source>
        <dbReference type="EMBL" id="KJA25189.1"/>
    </source>
</evidence>
<keyword evidence="2" id="KW-1185">Reference proteome</keyword>
<protein>
    <submittedName>
        <fullName evidence="1">Uncharacterized protein</fullName>
    </submittedName>
</protein>
<dbReference type="Proteomes" id="UP000054270">
    <property type="component" value="Unassembled WGS sequence"/>
</dbReference>
<reference evidence="2" key="1">
    <citation type="submission" date="2014-04" db="EMBL/GenBank/DDBJ databases">
        <title>Evolutionary Origins and Diversification of the Mycorrhizal Mutualists.</title>
        <authorList>
            <consortium name="DOE Joint Genome Institute"/>
            <consortium name="Mycorrhizal Genomics Consortium"/>
            <person name="Kohler A."/>
            <person name="Kuo A."/>
            <person name="Nagy L.G."/>
            <person name="Floudas D."/>
            <person name="Copeland A."/>
            <person name="Barry K.W."/>
            <person name="Cichocki N."/>
            <person name="Veneault-Fourrey C."/>
            <person name="LaButti K."/>
            <person name="Lindquist E.A."/>
            <person name="Lipzen A."/>
            <person name="Lundell T."/>
            <person name="Morin E."/>
            <person name="Murat C."/>
            <person name="Riley R."/>
            <person name="Ohm R."/>
            <person name="Sun H."/>
            <person name="Tunlid A."/>
            <person name="Henrissat B."/>
            <person name="Grigoriev I.V."/>
            <person name="Hibbett D.S."/>
            <person name="Martin F."/>
        </authorList>
    </citation>
    <scope>NUCLEOTIDE SEQUENCE [LARGE SCALE GENOMIC DNA]</scope>
    <source>
        <strain evidence="2">FD-334 SS-4</strain>
    </source>
</reference>
<gene>
    <name evidence="1" type="ORF">HYPSUDRAFT_441170</name>
</gene>